<dbReference type="Pfam" id="PF01702">
    <property type="entry name" value="TGT"/>
    <property type="match status" value="1"/>
</dbReference>
<dbReference type="InterPro" id="IPR050076">
    <property type="entry name" value="ArchSynthase1/Queuine_TRR"/>
</dbReference>
<protein>
    <recommendedName>
        <fullName evidence="4">Queuine tRNA-ribosyltransferase</fullName>
        <ecNumber evidence="4">2.4.2.29</ecNumber>
    </recommendedName>
    <alternativeName>
        <fullName evidence="4">Guanine insertion enzyme</fullName>
    </alternativeName>
    <alternativeName>
        <fullName evidence="4">tRNA-guanine transglycosylase</fullName>
    </alternativeName>
</protein>
<dbReference type="Gene3D" id="3.20.20.105">
    <property type="entry name" value="Queuine tRNA-ribosyltransferase-like"/>
    <property type="match status" value="1"/>
</dbReference>
<gene>
    <name evidence="4" type="primary">tgt</name>
    <name evidence="6" type="ORF">ENT78_04325</name>
</gene>
<feature type="binding site" evidence="4">
    <location>
        <position position="146"/>
    </location>
    <ligand>
        <name>substrate</name>
    </ligand>
</feature>
<feature type="region of interest" description="RNA binding; important for wobble base 34 recognition" evidence="4">
    <location>
        <begin position="271"/>
        <end position="275"/>
    </location>
</feature>
<feature type="binding site" evidence="4">
    <location>
        <begin position="92"/>
        <end position="96"/>
    </location>
    <ligand>
        <name>substrate</name>
    </ligand>
</feature>
<comment type="similarity">
    <text evidence="4">Belongs to the queuine tRNA-ribosyltransferase family.</text>
</comment>
<proteinExistence type="inferred from homology"/>
<dbReference type="PANTHER" id="PTHR46499">
    <property type="entry name" value="QUEUINE TRNA-RIBOSYLTRANSFERASE"/>
    <property type="match status" value="1"/>
</dbReference>
<keyword evidence="3 4" id="KW-0819">tRNA processing</keyword>
<keyword evidence="2 4" id="KW-0808">Transferase</keyword>
<evidence type="ECO:0000256" key="2">
    <source>
        <dbReference type="ARBA" id="ARBA00022679"/>
    </source>
</evidence>
<dbReference type="EC" id="2.4.2.29" evidence="4"/>
<dbReference type="AlphaFoldDB" id="A0A7V4NF93"/>
<feature type="binding site" evidence="4">
    <location>
        <position position="335"/>
    </location>
    <ligand>
        <name>Zn(2+)</name>
        <dbReference type="ChEBI" id="CHEBI:29105"/>
    </ligand>
</feature>
<comment type="pathway">
    <text evidence="4">tRNA modification; tRNA-queuosine biosynthesis.</text>
</comment>
<feature type="active site" description="Nucleophile" evidence="4">
    <location>
        <position position="266"/>
    </location>
</feature>
<feature type="active site" description="Proton acceptor" evidence="4">
    <location>
        <position position="92"/>
    </location>
</feature>
<evidence type="ECO:0000256" key="1">
    <source>
        <dbReference type="ARBA" id="ARBA00022676"/>
    </source>
</evidence>
<comment type="function">
    <text evidence="4">Catalyzes the base-exchange of a guanine (G) residue with the queuine precursor 7-aminomethyl-7-deazaguanine (PreQ1) at position 34 (anticodon wobble position) in tRNAs with GU(N) anticodons (tRNA-Asp, -Asn, -His and -Tyr). Catalysis occurs through a double-displacement mechanism. The nucleophile active site attacks the C1' of nucleotide 34 to detach the guanine base from the RNA, forming a covalent enzyme-RNA intermediate. The proton acceptor active site deprotonates the incoming PreQ1, allowing a nucleophilic attack on the C1' of the ribose to form the product. After dissociation, two additional enzymatic reactions on the tRNA convert PreQ1 to queuine (Q), resulting in the hypermodified nucleoside queuosine (7-(((4,5-cis-dihydroxy-2-cyclopenten-1-yl)amino)methyl)-7-deazaguanosine).</text>
</comment>
<feature type="binding site" evidence="4">
    <location>
        <position position="306"/>
    </location>
    <ligand>
        <name>Zn(2+)</name>
        <dbReference type="ChEBI" id="CHEBI:29105"/>
    </ligand>
</feature>
<keyword evidence="4" id="KW-0479">Metal-binding</keyword>
<dbReference type="SUPFAM" id="SSF51713">
    <property type="entry name" value="tRNA-guanine transglycosylase"/>
    <property type="match status" value="1"/>
</dbReference>
<reference evidence="6" key="1">
    <citation type="journal article" date="2020" name="mSystems">
        <title>Genome- and Community-Level Interaction Insights into Carbon Utilization and Element Cycling Functions of Hydrothermarchaeota in Hydrothermal Sediment.</title>
        <authorList>
            <person name="Zhou Z."/>
            <person name="Liu Y."/>
            <person name="Xu W."/>
            <person name="Pan J."/>
            <person name="Luo Z.H."/>
            <person name="Li M."/>
        </authorList>
    </citation>
    <scope>NUCLEOTIDE SEQUENCE [LARGE SCALE GENOMIC DNA]</scope>
    <source>
        <strain evidence="6">SpSt-61</strain>
    </source>
</reference>
<feature type="binding site" evidence="4">
    <location>
        <position position="309"/>
    </location>
    <ligand>
        <name>Zn(2+)</name>
        <dbReference type="ChEBI" id="CHEBI:29105"/>
    </ligand>
</feature>
<keyword evidence="1 4" id="KW-0328">Glycosyltransferase</keyword>
<evidence type="ECO:0000256" key="3">
    <source>
        <dbReference type="ARBA" id="ARBA00022694"/>
    </source>
</evidence>
<dbReference type="PANTHER" id="PTHR46499:SF1">
    <property type="entry name" value="QUEUINE TRNA-RIBOSYLTRANSFERASE"/>
    <property type="match status" value="1"/>
</dbReference>
<feature type="binding site" evidence="4">
    <location>
        <position position="304"/>
    </location>
    <ligand>
        <name>Zn(2+)</name>
        <dbReference type="ChEBI" id="CHEBI:29105"/>
    </ligand>
</feature>
<comment type="cofactor">
    <cofactor evidence="4">
        <name>Zn(2+)</name>
        <dbReference type="ChEBI" id="CHEBI:29105"/>
    </cofactor>
    <text evidence="4">Binds 1 zinc ion per subunit.</text>
</comment>
<feature type="binding site" evidence="4">
    <location>
        <position position="189"/>
    </location>
    <ligand>
        <name>substrate</name>
    </ligand>
</feature>
<dbReference type="InterPro" id="IPR004803">
    <property type="entry name" value="TGT"/>
</dbReference>
<organism evidence="6">
    <name type="scientific">Fervidobacterium pennivorans</name>
    <dbReference type="NCBI Taxonomy" id="93466"/>
    <lineage>
        <taxon>Bacteria</taxon>
        <taxon>Thermotogati</taxon>
        <taxon>Thermotogota</taxon>
        <taxon>Thermotogae</taxon>
        <taxon>Thermotogales</taxon>
        <taxon>Fervidobacteriaceae</taxon>
        <taxon>Fervidobacterium</taxon>
    </lineage>
</organism>
<comment type="catalytic activity">
    <reaction evidence="4">
        <text>7-aminomethyl-7-carbaguanine + guanosine(34) in tRNA = 7-aminomethyl-7-carbaguanosine(34) in tRNA + guanine</text>
        <dbReference type="Rhea" id="RHEA:24104"/>
        <dbReference type="Rhea" id="RHEA-COMP:10341"/>
        <dbReference type="Rhea" id="RHEA-COMP:10342"/>
        <dbReference type="ChEBI" id="CHEBI:16235"/>
        <dbReference type="ChEBI" id="CHEBI:58703"/>
        <dbReference type="ChEBI" id="CHEBI:74269"/>
        <dbReference type="ChEBI" id="CHEBI:82833"/>
        <dbReference type="EC" id="2.4.2.29"/>
    </reaction>
</comment>
<feature type="region of interest" description="RNA binding" evidence="4">
    <location>
        <begin position="247"/>
        <end position="253"/>
    </location>
</feature>
<dbReference type="EMBL" id="DSZZ01000193">
    <property type="protein sequence ID" value="HGU52739.1"/>
    <property type="molecule type" value="Genomic_DNA"/>
</dbReference>
<evidence type="ECO:0000256" key="4">
    <source>
        <dbReference type="HAMAP-Rule" id="MF_00168"/>
    </source>
</evidence>
<keyword evidence="4" id="KW-0671">Queuosine biosynthesis</keyword>
<dbReference type="GO" id="GO:0008616">
    <property type="term" value="P:tRNA queuosine(34) biosynthetic process"/>
    <property type="evidence" value="ECO:0007669"/>
    <property type="project" value="UniProtKB-UniRule"/>
</dbReference>
<dbReference type="GO" id="GO:0046872">
    <property type="term" value="F:metal ion binding"/>
    <property type="evidence" value="ECO:0007669"/>
    <property type="project" value="UniProtKB-KW"/>
</dbReference>
<comment type="caution">
    <text evidence="6">The sequence shown here is derived from an EMBL/GenBank/DDBJ whole genome shotgun (WGS) entry which is preliminary data.</text>
</comment>
<dbReference type="GO" id="GO:0005829">
    <property type="term" value="C:cytosol"/>
    <property type="evidence" value="ECO:0007669"/>
    <property type="project" value="TreeGrafter"/>
</dbReference>
<dbReference type="NCBIfam" id="TIGR00430">
    <property type="entry name" value="Q_tRNA_tgt"/>
    <property type="match status" value="1"/>
</dbReference>
<dbReference type="InterPro" id="IPR036511">
    <property type="entry name" value="TGT-like_sf"/>
</dbReference>
<dbReference type="GO" id="GO:0008479">
    <property type="term" value="F:tRNA-guanosine(34) queuine transglycosylase activity"/>
    <property type="evidence" value="ECO:0007669"/>
    <property type="project" value="UniProtKB-UniRule"/>
</dbReference>
<dbReference type="InterPro" id="IPR002616">
    <property type="entry name" value="tRNA_ribo_trans-like"/>
</dbReference>
<name>A0A7V4NF93_FERPE</name>
<comment type="subunit">
    <text evidence="4">Homodimer. Within each dimer, one monomer is responsible for RNA recognition and catalysis, while the other monomer binds to the replacement base PreQ1.</text>
</comment>
<evidence type="ECO:0000313" key="6">
    <source>
        <dbReference type="EMBL" id="HGU52739.1"/>
    </source>
</evidence>
<sequence>MGSLRFEVLKTVGNARRGRMYLPHGIVETPTFMPVGTNANVKLVTPHILKENNVQIILSNAFHLYLKPGLDVIREFGGLHNFMNWDRPILTDSGGFQVFSLKKGQKITDDGVWIMSPIDGSKHYITPELSMEIQATLGSDIVMAFDYCADPKDGYDEAKRSVKLTTKWAKRSLEHLRRISHQAIFGIIQGAIYEDLREISLKEITEFDFDGFAIGGLSVGEPREVTLKMVEFIGPKMPPDKPRYFMGGGSPDLLVDLVASGVDIFDSVFPTRVARHGLAVTWNGKFNIRSARYKYDKTPIDENCTCYTCRNFSKGYIRHLFDREEVLGQILLTIHDIHFMMEFGEKMRESIENETFYEFREKVKKTYEKPASEG</sequence>
<dbReference type="HAMAP" id="MF_00168">
    <property type="entry name" value="Q_tRNA_Tgt"/>
    <property type="match status" value="1"/>
</dbReference>
<feature type="binding site" evidence="4">
    <location>
        <position position="216"/>
    </location>
    <ligand>
        <name>substrate</name>
    </ligand>
</feature>
<feature type="domain" description="tRNA-guanine(15) transglycosylase-like" evidence="5">
    <location>
        <begin position="14"/>
        <end position="368"/>
    </location>
</feature>
<dbReference type="UniPathway" id="UPA00392"/>
<evidence type="ECO:0000259" key="5">
    <source>
        <dbReference type="Pfam" id="PF01702"/>
    </source>
</evidence>
<accession>A0A7V4NF93</accession>
<dbReference type="NCBIfam" id="TIGR00449">
    <property type="entry name" value="tgt_general"/>
    <property type="match status" value="1"/>
</dbReference>
<keyword evidence="4" id="KW-0862">Zinc</keyword>